<dbReference type="Proteomes" id="UP000499080">
    <property type="component" value="Unassembled WGS sequence"/>
</dbReference>
<comment type="caution">
    <text evidence="1">The sequence shown here is derived from an EMBL/GenBank/DDBJ whole genome shotgun (WGS) entry which is preliminary data.</text>
</comment>
<reference evidence="1 2" key="1">
    <citation type="journal article" date="2019" name="Sci. Rep.">
        <title>Orb-weaving spider Araneus ventricosus genome elucidates the spidroin gene catalogue.</title>
        <authorList>
            <person name="Kono N."/>
            <person name="Nakamura H."/>
            <person name="Ohtoshi R."/>
            <person name="Moran D.A.P."/>
            <person name="Shinohara A."/>
            <person name="Yoshida Y."/>
            <person name="Fujiwara M."/>
            <person name="Mori M."/>
            <person name="Tomita M."/>
            <person name="Arakawa K."/>
        </authorList>
    </citation>
    <scope>NUCLEOTIDE SEQUENCE [LARGE SCALE GENOMIC DNA]</scope>
</reference>
<organism evidence="1 2">
    <name type="scientific">Araneus ventricosus</name>
    <name type="common">Orbweaver spider</name>
    <name type="synonym">Epeira ventricosa</name>
    <dbReference type="NCBI Taxonomy" id="182803"/>
    <lineage>
        <taxon>Eukaryota</taxon>
        <taxon>Metazoa</taxon>
        <taxon>Ecdysozoa</taxon>
        <taxon>Arthropoda</taxon>
        <taxon>Chelicerata</taxon>
        <taxon>Arachnida</taxon>
        <taxon>Araneae</taxon>
        <taxon>Araneomorphae</taxon>
        <taxon>Entelegynae</taxon>
        <taxon>Araneoidea</taxon>
        <taxon>Araneidae</taxon>
        <taxon>Araneus</taxon>
    </lineage>
</organism>
<evidence type="ECO:0000313" key="2">
    <source>
        <dbReference type="Proteomes" id="UP000499080"/>
    </source>
</evidence>
<accession>A0A4Y2HMC3</accession>
<keyword evidence="2" id="KW-1185">Reference proteome</keyword>
<proteinExistence type="predicted"/>
<name>A0A4Y2HMC3_ARAVE</name>
<evidence type="ECO:0000313" key="1">
    <source>
        <dbReference type="EMBL" id="GBM66507.1"/>
    </source>
</evidence>
<dbReference type="AlphaFoldDB" id="A0A4Y2HMC3"/>
<gene>
    <name evidence="1" type="ORF">AVEN_23772_1</name>
</gene>
<dbReference type="EMBL" id="BGPR01002030">
    <property type="protein sequence ID" value="GBM66507.1"/>
    <property type="molecule type" value="Genomic_DNA"/>
</dbReference>
<protein>
    <submittedName>
        <fullName evidence="1">Uncharacterized protein</fullName>
    </submittedName>
</protein>
<sequence>MGAALDQVTRSTPELAFPCPRKGVWPTKYDLARNRPTYMAYLPWNRVSNLEPSYIKAEALLLGHRNPMKHRKSKHCYCQKIQLRDFNGSPRFRPS</sequence>